<reference evidence="3 4" key="1">
    <citation type="submission" date="2019-09" db="EMBL/GenBank/DDBJ databases">
        <title>Ecophysiology of the spiral-shaped methanotroph Methylospira mobilis as revealed by the complete genome sequence.</title>
        <authorList>
            <person name="Oshkin I.Y."/>
            <person name="Dedysh S.N."/>
            <person name="Miroshnikov K."/>
            <person name="Danilova O.V."/>
            <person name="Hakobyan A."/>
            <person name="Liesack W."/>
        </authorList>
    </citation>
    <scope>NUCLEOTIDE SEQUENCE [LARGE SCALE GENOMIC DNA]</scope>
    <source>
        <strain evidence="3 4">Shm1</strain>
    </source>
</reference>
<evidence type="ECO:0000313" key="3">
    <source>
        <dbReference type="EMBL" id="QFY43004.1"/>
    </source>
</evidence>
<dbReference type="InParanoid" id="A0A5Q0BLB5"/>
<dbReference type="Proteomes" id="UP000325755">
    <property type="component" value="Chromosome"/>
</dbReference>
<dbReference type="RefSeq" id="WP_153248992.1">
    <property type="nucleotide sequence ID" value="NZ_CP044205.1"/>
</dbReference>
<keyword evidence="4" id="KW-1185">Reference proteome</keyword>
<keyword evidence="1" id="KW-0812">Transmembrane</keyword>
<dbReference type="KEGG" id="mmob:F6R98_10575"/>
<protein>
    <submittedName>
        <fullName evidence="3">DUF1902 domain-containing protein</fullName>
    </submittedName>
</protein>
<proteinExistence type="predicted"/>
<dbReference type="InterPro" id="IPR035069">
    <property type="entry name" value="TTHA1013/TTHA0281-like"/>
</dbReference>
<dbReference type="InterPro" id="IPR015066">
    <property type="entry name" value="DUF1902"/>
</dbReference>
<sequence length="90" mass="10140">MYRLGWPLSTFLASLGIPLLVKIIVFYDDEAHVYVATSPDVKGLVVESSDFEELKREITDLVPELLSLNRPNLRSKPATDLTFTQHLSHA</sequence>
<name>A0A5Q0BLB5_9GAMM</name>
<evidence type="ECO:0000259" key="2">
    <source>
        <dbReference type="Pfam" id="PF08972"/>
    </source>
</evidence>
<keyword evidence="1" id="KW-0472">Membrane</keyword>
<dbReference type="EMBL" id="CP044205">
    <property type="protein sequence ID" value="QFY43004.1"/>
    <property type="molecule type" value="Genomic_DNA"/>
</dbReference>
<organism evidence="3 4">
    <name type="scientific">Candidatus Methylospira mobilis</name>
    <dbReference type="NCBI Taxonomy" id="1808979"/>
    <lineage>
        <taxon>Bacteria</taxon>
        <taxon>Pseudomonadati</taxon>
        <taxon>Pseudomonadota</taxon>
        <taxon>Gammaproteobacteria</taxon>
        <taxon>Methylococcales</taxon>
        <taxon>Methylococcaceae</taxon>
        <taxon>Candidatus Methylospira</taxon>
    </lineage>
</organism>
<keyword evidence="1" id="KW-1133">Transmembrane helix</keyword>
<dbReference type="AlphaFoldDB" id="A0A5Q0BLB5"/>
<dbReference type="Gene3D" id="3.30.2390.10">
    <property type="entry name" value="TTHA1013-like"/>
    <property type="match status" value="1"/>
</dbReference>
<evidence type="ECO:0000313" key="4">
    <source>
        <dbReference type="Proteomes" id="UP000325755"/>
    </source>
</evidence>
<dbReference type="OrthoDB" id="361917at2"/>
<feature type="transmembrane region" description="Helical" evidence="1">
    <location>
        <begin position="6"/>
        <end position="27"/>
    </location>
</feature>
<dbReference type="Pfam" id="PF08972">
    <property type="entry name" value="DUF1902"/>
    <property type="match status" value="1"/>
</dbReference>
<accession>A0A5Q0BLB5</accession>
<gene>
    <name evidence="3" type="ORF">F6R98_10575</name>
</gene>
<dbReference type="SUPFAM" id="SSF143100">
    <property type="entry name" value="TTHA1013/TTHA0281-like"/>
    <property type="match status" value="1"/>
</dbReference>
<evidence type="ECO:0000256" key="1">
    <source>
        <dbReference type="SAM" id="Phobius"/>
    </source>
</evidence>
<feature type="domain" description="DUF1902" evidence="2">
    <location>
        <begin position="22"/>
        <end position="73"/>
    </location>
</feature>